<dbReference type="EMBL" id="UOEB01000208">
    <property type="protein sequence ID" value="VAV85246.1"/>
    <property type="molecule type" value="Genomic_DNA"/>
</dbReference>
<dbReference type="AlphaFoldDB" id="A0A3B0R883"/>
<evidence type="ECO:0000313" key="1">
    <source>
        <dbReference type="EMBL" id="VAV85246.1"/>
    </source>
</evidence>
<organism evidence="1">
    <name type="scientific">hydrothermal vent metagenome</name>
    <dbReference type="NCBI Taxonomy" id="652676"/>
    <lineage>
        <taxon>unclassified sequences</taxon>
        <taxon>metagenomes</taxon>
        <taxon>ecological metagenomes</taxon>
    </lineage>
</organism>
<protein>
    <submittedName>
        <fullName evidence="1">Uncharacterized protein</fullName>
    </submittedName>
</protein>
<feature type="non-terminal residue" evidence="1">
    <location>
        <position position="123"/>
    </location>
</feature>
<accession>A0A3B0R883</accession>
<reference evidence="1" key="1">
    <citation type="submission" date="2018-06" db="EMBL/GenBank/DDBJ databases">
        <authorList>
            <person name="Zhirakovskaya E."/>
        </authorList>
    </citation>
    <scope>NUCLEOTIDE SEQUENCE</scope>
</reference>
<sequence>MINNYFSKTYLTLLFFFIFISLGFSQTLKQTKEITKKYNFEKLKELEISFKKAFYAEHKHAIRLAKQNGWLINFTDENGTFHQIRKIINGKPVYIQTNNINAAISTRANYMHNGGGLGLKVEG</sequence>
<gene>
    <name evidence="1" type="ORF">MNBD_BACTEROID02-1035</name>
</gene>
<proteinExistence type="predicted"/>
<name>A0A3B0R883_9ZZZZ</name>